<accession>A0A831ST82</accession>
<evidence type="ECO:0000256" key="1">
    <source>
        <dbReference type="ARBA" id="ARBA00022448"/>
    </source>
</evidence>
<dbReference type="PANTHER" id="PTHR36118">
    <property type="entry name" value="ION-TRANSLOCATING OXIDOREDUCTASE COMPLEX SUBUNIT G"/>
    <property type="match status" value="1"/>
</dbReference>
<dbReference type="AlphaFoldDB" id="A0A831ST82"/>
<keyword evidence="6" id="KW-1003">Cell membrane</keyword>
<evidence type="ECO:0000259" key="7">
    <source>
        <dbReference type="SMART" id="SM00900"/>
    </source>
</evidence>
<feature type="modified residue" description="FMN phosphoryl threonine" evidence="6">
    <location>
        <position position="155"/>
    </location>
</feature>
<dbReference type="EMBL" id="DSBW01000092">
    <property type="protein sequence ID" value="HED30875.1"/>
    <property type="molecule type" value="Genomic_DNA"/>
</dbReference>
<comment type="similarity">
    <text evidence="6">Belongs to the RnfG family.</text>
</comment>
<feature type="domain" description="FMN-binding" evidence="7">
    <location>
        <begin position="84"/>
        <end position="172"/>
    </location>
</feature>
<dbReference type="InterPro" id="IPR007329">
    <property type="entry name" value="FMN-bd"/>
</dbReference>
<comment type="cofactor">
    <cofactor evidence="6">
        <name>FMN</name>
        <dbReference type="ChEBI" id="CHEBI:58210"/>
    </cofactor>
</comment>
<dbReference type="PANTHER" id="PTHR36118:SF1">
    <property type="entry name" value="ION-TRANSLOCATING OXIDOREDUCTASE COMPLEX SUBUNIT G"/>
    <property type="match status" value="1"/>
</dbReference>
<evidence type="ECO:0000313" key="8">
    <source>
        <dbReference type="EMBL" id="HED30875.1"/>
    </source>
</evidence>
<evidence type="ECO:0000256" key="5">
    <source>
        <dbReference type="ARBA" id="ARBA00022982"/>
    </source>
</evidence>
<keyword evidence="4 6" id="KW-0288">FMN</keyword>
<keyword evidence="6" id="KW-1278">Translocase</keyword>
<comment type="caution">
    <text evidence="8">The sequence shown here is derived from an EMBL/GenBank/DDBJ whole genome shotgun (WGS) entry which is preliminary data.</text>
</comment>
<comment type="function">
    <text evidence="6">Part of a membrane-bound complex that couples electron transfer with translocation of ions across the membrane.</text>
</comment>
<proteinExistence type="inferred from homology"/>
<dbReference type="Pfam" id="PF04205">
    <property type="entry name" value="FMN_bind"/>
    <property type="match status" value="1"/>
</dbReference>
<comment type="subcellular location">
    <subcellularLocation>
        <location evidence="6">Cell membrane</location>
        <topology evidence="6">Single-pass membrane protein</topology>
    </subcellularLocation>
</comment>
<protein>
    <recommendedName>
        <fullName evidence="6">Ion-translocating oxidoreductase complex subunit G</fullName>
        <ecNumber evidence="6">7.-.-.-</ecNumber>
    </recommendedName>
    <alternativeName>
        <fullName evidence="6">Rnf electron transport complex subunit G</fullName>
    </alternativeName>
</protein>
<gene>
    <name evidence="6" type="primary">rnfG</name>
    <name evidence="8" type="ORF">ENN50_04155</name>
</gene>
<reference evidence="8" key="1">
    <citation type="journal article" date="2020" name="mSystems">
        <title>Genome- and Community-Level Interaction Insights into Carbon Utilization and Element Cycling Functions of Hydrothermarchaeota in Hydrothermal Sediment.</title>
        <authorList>
            <person name="Zhou Z."/>
            <person name="Liu Y."/>
            <person name="Xu W."/>
            <person name="Pan J."/>
            <person name="Luo Z.H."/>
            <person name="Li M."/>
        </authorList>
    </citation>
    <scope>NUCLEOTIDE SEQUENCE [LARGE SCALE GENOMIC DNA]</scope>
    <source>
        <strain evidence="8">SpSt-1181</strain>
    </source>
</reference>
<comment type="subunit">
    <text evidence="6">The complex is composed of six subunits: RnfA, RnfB, RnfC, RnfD, RnfE and RnfG.</text>
</comment>
<dbReference type="HAMAP" id="MF_00479">
    <property type="entry name" value="RsxG_RnfG"/>
    <property type="match status" value="1"/>
</dbReference>
<dbReference type="InterPro" id="IPR010209">
    <property type="entry name" value="Ion_transpt_RnfG/RsxG"/>
</dbReference>
<organism evidence="8">
    <name type="scientific">Prosthecochloris aestuarii</name>
    <dbReference type="NCBI Taxonomy" id="1102"/>
    <lineage>
        <taxon>Bacteria</taxon>
        <taxon>Pseudomonadati</taxon>
        <taxon>Chlorobiota</taxon>
        <taxon>Chlorobiia</taxon>
        <taxon>Chlorobiales</taxon>
        <taxon>Chlorobiaceae</taxon>
        <taxon>Prosthecochloris</taxon>
    </lineage>
</organism>
<evidence type="ECO:0000256" key="3">
    <source>
        <dbReference type="ARBA" id="ARBA00022630"/>
    </source>
</evidence>
<keyword evidence="3 6" id="KW-0285">Flavoprotein</keyword>
<dbReference type="SMART" id="SM00900">
    <property type="entry name" value="FMN_bind"/>
    <property type="match status" value="1"/>
</dbReference>
<dbReference type="EC" id="7.-.-.-" evidence="6"/>
<dbReference type="GO" id="GO:0022900">
    <property type="term" value="P:electron transport chain"/>
    <property type="evidence" value="ECO:0007669"/>
    <property type="project" value="UniProtKB-UniRule"/>
</dbReference>
<keyword evidence="6" id="KW-0472">Membrane</keyword>
<keyword evidence="6" id="KW-1133">Transmembrane helix</keyword>
<dbReference type="GO" id="GO:0009055">
    <property type="term" value="F:electron transfer activity"/>
    <property type="evidence" value="ECO:0007669"/>
    <property type="project" value="InterPro"/>
</dbReference>
<name>A0A831ST82_PROAE</name>
<sequence>MRPIITLTIVGLLSASLLSVVDDMTREPIKQAREAMKRKAIEEIFPFTFDSLKTIQSEETTFYEAYDGELNLQGIAVESWTNLGYSGRIEILLGVSPEDQKIFNYKVVYHLETPGLGDKVDKEKFKSQFTGRTLEDTNWKVKKDGGDIDEITAATISCRAVSDAVVRGLEFIKEQYPKSTEE</sequence>
<dbReference type="GO" id="GO:0010181">
    <property type="term" value="F:FMN binding"/>
    <property type="evidence" value="ECO:0007669"/>
    <property type="project" value="InterPro"/>
</dbReference>
<keyword evidence="2 6" id="KW-0597">Phosphoprotein</keyword>
<evidence type="ECO:0000256" key="2">
    <source>
        <dbReference type="ARBA" id="ARBA00022553"/>
    </source>
</evidence>
<evidence type="ECO:0000256" key="6">
    <source>
        <dbReference type="HAMAP-Rule" id="MF_00479"/>
    </source>
</evidence>
<dbReference type="PIRSF" id="PIRSF006091">
    <property type="entry name" value="E_trnsport_RnfG"/>
    <property type="match status" value="1"/>
</dbReference>
<dbReference type="Proteomes" id="UP000886335">
    <property type="component" value="Unassembled WGS sequence"/>
</dbReference>
<keyword evidence="5 6" id="KW-0249">Electron transport</keyword>
<dbReference type="NCBIfam" id="TIGR01947">
    <property type="entry name" value="rnfG"/>
    <property type="match status" value="1"/>
</dbReference>
<dbReference type="GO" id="GO:0005886">
    <property type="term" value="C:plasma membrane"/>
    <property type="evidence" value="ECO:0007669"/>
    <property type="project" value="UniProtKB-SubCell"/>
</dbReference>
<evidence type="ECO:0000256" key="4">
    <source>
        <dbReference type="ARBA" id="ARBA00022643"/>
    </source>
</evidence>
<keyword evidence="1 6" id="KW-0813">Transport</keyword>
<keyword evidence="6" id="KW-0812">Transmembrane</keyword>